<sequence>MNKIVIIGISFLILLQGANIHFKDLVELGQLIEHYQFHNEEYGDDFMVFVSKHYGELKAEHSEKHQEEQKEHEKLPFQHQSHCSQPHVFVLGADNFINSYSEIPLVVKGIFHYQFSYSLVWGDGPFQPPKHA</sequence>
<proteinExistence type="predicted"/>
<comment type="caution">
    <text evidence="1">The sequence shown here is derived from an EMBL/GenBank/DDBJ whole genome shotgun (WGS) entry which is preliminary data.</text>
</comment>
<evidence type="ECO:0000313" key="2">
    <source>
        <dbReference type="Proteomes" id="UP000558089"/>
    </source>
</evidence>
<dbReference type="EMBL" id="WYET01000001">
    <property type="protein sequence ID" value="NVN16861.1"/>
    <property type="molecule type" value="Genomic_DNA"/>
</dbReference>
<accession>A0A850N6H5</accession>
<dbReference type="RefSeq" id="WP_176618912.1">
    <property type="nucleotide sequence ID" value="NZ_WYET01000001.1"/>
</dbReference>
<keyword evidence="2" id="KW-1185">Reference proteome</keyword>
<protein>
    <submittedName>
        <fullName evidence="1">Uncharacterized protein</fullName>
    </submittedName>
</protein>
<dbReference type="Proteomes" id="UP000558089">
    <property type="component" value="Unassembled WGS sequence"/>
</dbReference>
<evidence type="ECO:0000313" key="1">
    <source>
        <dbReference type="EMBL" id="NVN16861.1"/>
    </source>
</evidence>
<gene>
    <name evidence="1" type="ORF">GUA46_00800</name>
</gene>
<reference evidence="1 2" key="1">
    <citation type="submission" date="2020-01" db="EMBL/GenBank/DDBJ databases">
        <title>Draft Genome Analysis of Muricauda sp. HICW Isolated from coastal seawater of PR China.</title>
        <authorList>
            <person name="Chen M.-X."/>
        </authorList>
    </citation>
    <scope>NUCLEOTIDE SEQUENCE [LARGE SCALE GENOMIC DNA]</scope>
    <source>
        <strain evidence="1 2">HICW</strain>
    </source>
</reference>
<name>A0A850N6H5_9FLAO</name>
<dbReference type="AlphaFoldDB" id="A0A850N6H5"/>
<organism evidence="1 2">
    <name type="scientific">Flagellimonas chongwuensis</name>
    <dbReference type="NCBI Taxonomy" id="2697365"/>
    <lineage>
        <taxon>Bacteria</taxon>
        <taxon>Pseudomonadati</taxon>
        <taxon>Bacteroidota</taxon>
        <taxon>Flavobacteriia</taxon>
        <taxon>Flavobacteriales</taxon>
        <taxon>Flavobacteriaceae</taxon>
        <taxon>Flagellimonas</taxon>
    </lineage>
</organism>